<dbReference type="InterPro" id="IPR051200">
    <property type="entry name" value="Host-pathogen_enzymatic-act"/>
</dbReference>
<feature type="chain" id="PRO_5004663993" description="PEGA domain-containing protein" evidence="1">
    <location>
        <begin position="25"/>
        <end position="606"/>
    </location>
</feature>
<keyword evidence="1" id="KW-0732">Signal</keyword>
<sequence>MGTRRATTIGAALLVLISSTAVRAAETTIPLGARADKIDVYTARQGPVALVGLLDEQSLAIVDLTSRKITGRIELGIRPLVVKRIGTTNLVAIGGPASGNLVLVDLDKQAVARPPIDLESGIFDIAADAARNRIVVTHPAAERISVINPKTGQVRIFPMPAAPLAAAIDPASGNLLVTLGGSEVLGLAIVNLDNGELIARLRSGSTPEDMALDLTHQQAVVLNSGSNDLTLVPLGNSTRGFRTIGLDWRPTRLALSKDNRYAYITSGDSDRLQIVDLEAGRIVQTRPLGRTPTGISLLEDGSLVVAEAGTQALRRITPESFGATELAPLPPGSVAGTITDITGKPVTKGILKVEGRSVPILPDGSFLISKLPAGKHLVDVQVPGYPQFSARVQAQEGYVVTDDIRLPPRNQAEKVNGIGFISDVPQYSDLLARSLVERLSNEDKSRRVLLLNGPLGPHPEFTQLAPLVKDLNLLNRDNRYTDDLEKLQTIGRSMGLRYIVVTQVQFSRGYNTSGDPILNTLLRFFVPIAIPSFTPNQLRSQAVAVVVDLQKVRSGDKATLFKSDDRDDKGGGALMEEEADGLFRQEIVHMAENIDNQWKQKNPFAG</sequence>
<dbReference type="AlphaFoldDB" id="U5QIQ7"/>
<evidence type="ECO:0000313" key="3">
    <source>
        <dbReference type="Proteomes" id="UP000017396"/>
    </source>
</evidence>
<dbReference type="HOGENOM" id="CLU_450386_0_0_3"/>
<dbReference type="SUPFAM" id="SSF49464">
    <property type="entry name" value="Carboxypeptidase regulatory domain-like"/>
    <property type="match status" value="1"/>
</dbReference>
<dbReference type="RefSeq" id="WP_023172594.1">
    <property type="nucleotide sequence ID" value="NC_022600.1"/>
</dbReference>
<accession>U5QIQ7</accession>
<dbReference type="InterPro" id="IPR011048">
    <property type="entry name" value="Haem_d1_sf"/>
</dbReference>
<organism evidence="2 3">
    <name type="scientific">Gloeobacter kilaueensis (strain ATCC BAA-2537 / CCAP 1431/1 / ULC 316 / JS1)</name>
    <dbReference type="NCBI Taxonomy" id="1183438"/>
    <lineage>
        <taxon>Bacteria</taxon>
        <taxon>Bacillati</taxon>
        <taxon>Cyanobacteriota</taxon>
        <taxon>Cyanophyceae</taxon>
        <taxon>Gloeobacterales</taxon>
        <taxon>Gloeobacteraceae</taxon>
        <taxon>Gloeobacter</taxon>
    </lineage>
</organism>
<proteinExistence type="predicted"/>
<dbReference type="PATRIC" id="fig|1183438.3.peg.1241"/>
<dbReference type="STRING" id="1183438.GKIL_1258"/>
<dbReference type="EMBL" id="CP003587">
    <property type="protein sequence ID" value="AGY57504.1"/>
    <property type="molecule type" value="Genomic_DNA"/>
</dbReference>
<dbReference type="PANTHER" id="PTHR47197">
    <property type="entry name" value="PROTEIN NIRF"/>
    <property type="match status" value="1"/>
</dbReference>
<dbReference type="PANTHER" id="PTHR47197:SF3">
    <property type="entry name" value="DIHYDRO-HEME D1 DEHYDROGENASE"/>
    <property type="match status" value="1"/>
</dbReference>
<dbReference type="Gene3D" id="2.60.40.1120">
    <property type="entry name" value="Carboxypeptidase-like, regulatory domain"/>
    <property type="match status" value="1"/>
</dbReference>
<dbReference type="InterPro" id="IPR015943">
    <property type="entry name" value="WD40/YVTN_repeat-like_dom_sf"/>
</dbReference>
<dbReference type="KEGG" id="glj:GKIL_1258"/>
<evidence type="ECO:0000313" key="2">
    <source>
        <dbReference type="EMBL" id="AGY57504.1"/>
    </source>
</evidence>
<feature type="signal peptide" evidence="1">
    <location>
        <begin position="1"/>
        <end position="24"/>
    </location>
</feature>
<dbReference type="SUPFAM" id="SSF51004">
    <property type="entry name" value="C-terminal (heme d1) domain of cytochrome cd1-nitrite reductase"/>
    <property type="match status" value="1"/>
</dbReference>
<dbReference type="OrthoDB" id="145213at2"/>
<reference evidence="2 3" key="1">
    <citation type="journal article" date="2013" name="PLoS ONE">
        <title>Cultivation and Complete Genome Sequencing of Gloeobacter kilaueensis sp. nov., from a Lava Cave in Kilauea Caldera, Hawai'i.</title>
        <authorList>
            <person name="Saw J.H."/>
            <person name="Schatz M."/>
            <person name="Brown M.V."/>
            <person name="Kunkel D.D."/>
            <person name="Foster J.S."/>
            <person name="Shick H."/>
            <person name="Christensen S."/>
            <person name="Hou S."/>
            <person name="Wan X."/>
            <person name="Donachie S.P."/>
        </authorList>
    </citation>
    <scope>NUCLEOTIDE SEQUENCE [LARGE SCALE GENOMIC DNA]</scope>
    <source>
        <strain evidence="3">JS</strain>
    </source>
</reference>
<dbReference type="Gene3D" id="2.130.10.10">
    <property type="entry name" value="YVTN repeat-like/Quinoprotein amine dehydrogenase"/>
    <property type="match status" value="1"/>
</dbReference>
<gene>
    <name evidence="2" type="ORF">GKIL_1258</name>
</gene>
<evidence type="ECO:0008006" key="4">
    <source>
        <dbReference type="Google" id="ProtNLM"/>
    </source>
</evidence>
<keyword evidence="3" id="KW-1185">Reference proteome</keyword>
<protein>
    <recommendedName>
        <fullName evidence="4">PEGA domain-containing protein</fullName>
    </recommendedName>
</protein>
<name>U5QIQ7_GLOK1</name>
<dbReference type="eggNOG" id="COG3391">
    <property type="taxonomic scope" value="Bacteria"/>
</dbReference>
<dbReference type="InterPro" id="IPR008969">
    <property type="entry name" value="CarboxyPept-like_regulatory"/>
</dbReference>
<evidence type="ECO:0000256" key="1">
    <source>
        <dbReference type="SAM" id="SignalP"/>
    </source>
</evidence>
<dbReference type="Proteomes" id="UP000017396">
    <property type="component" value="Chromosome"/>
</dbReference>